<feature type="region of interest" description="Disordered" evidence="6">
    <location>
        <begin position="1"/>
        <end position="130"/>
    </location>
</feature>
<dbReference type="GO" id="GO:0071013">
    <property type="term" value="C:catalytic step 2 spliceosome"/>
    <property type="evidence" value="ECO:0007669"/>
    <property type="project" value="TreeGrafter"/>
</dbReference>
<organism evidence="8 9">
    <name type="scientific">Acrasis kona</name>
    <dbReference type="NCBI Taxonomy" id="1008807"/>
    <lineage>
        <taxon>Eukaryota</taxon>
        <taxon>Discoba</taxon>
        <taxon>Heterolobosea</taxon>
        <taxon>Tetramitia</taxon>
        <taxon>Eutetramitia</taxon>
        <taxon>Acrasidae</taxon>
        <taxon>Acrasis</taxon>
    </lineage>
</organism>
<dbReference type="SUPFAM" id="SSF48371">
    <property type="entry name" value="ARM repeat"/>
    <property type="match status" value="1"/>
</dbReference>
<dbReference type="InterPro" id="IPR003891">
    <property type="entry name" value="Initiation_fac_eIF4g_MI"/>
</dbReference>
<dbReference type="AlphaFoldDB" id="A0AAW2YUB2"/>
<proteinExistence type="inferred from homology"/>
<name>A0AAW2YUB2_9EUKA</name>
<reference evidence="8 9" key="1">
    <citation type="submission" date="2024-03" db="EMBL/GenBank/DDBJ databases">
        <title>The Acrasis kona genome and developmental transcriptomes reveal deep origins of eukaryotic multicellular pathways.</title>
        <authorList>
            <person name="Sheikh S."/>
            <person name="Fu C.-J."/>
            <person name="Brown M.W."/>
            <person name="Baldauf S.L."/>
        </authorList>
    </citation>
    <scope>NUCLEOTIDE SEQUENCE [LARGE SCALE GENOMIC DNA]</scope>
    <source>
        <strain evidence="8 9">ATCC MYA-3509</strain>
    </source>
</reference>
<dbReference type="PANTHER" id="PTHR18034">
    <property type="entry name" value="CELL CYCLE CONTROL PROTEIN CWF22-RELATED"/>
    <property type="match status" value="1"/>
</dbReference>
<accession>A0AAW2YUB2</accession>
<dbReference type="EMBL" id="JAOPGA020000714">
    <property type="protein sequence ID" value="KAL0481023.1"/>
    <property type="molecule type" value="Genomic_DNA"/>
</dbReference>
<feature type="compositionally biased region" description="Basic and acidic residues" evidence="6">
    <location>
        <begin position="91"/>
        <end position="107"/>
    </location>
</feature>
<feature type="region of interest" description="Disordered" evidence="6">
    <location>
        <begin position="410"/>
        <end position="451"/>
    </location>
</feature>
<comment type="similarity">
    <text evidence="2">Belongs to the CWC22 family.</text>
</comment>
<evidence type="ECO:0000259" key="7">
    <source>
        <dbReference type="PROSITE" id="PS51366"/>
    </source>
</evidence>
<dbReference type="InterPro" id="IPR050781">
    <property type="entry name" value="CWC22_splicing_factor"/>
</dbReference>
<evidence type="ECO:0000256" key="6">
    <source>
        <dbReference type="SAM" id="MobiDB-lite"/>
    </source>
</evidence>
<keyword evidence="9" id="KW-1185">Reference proteome</keyword>
<dbReference type="InterPro" id="IPR016024">
    <property type="entry name" value="ARM-type_fold"/>
</dbReference>
<feature type="non-terminal residue" evidence="8">
    <location>
        <position position="659"/>
    </location>
</feature>
<evidence type="ECO:0000256" key="1">
    <source>
        <dbReference type="ARBA" id="ARBA00004123"/>
    </source>
</evidence>
<dbReference type="SMART" id="SM00543">
    <property type="entry name" value="MIF4G"/>
    <property type="match status" value="1"/>
</dbReference>
<feature type="compositionally biased region" description="Polar residues" evidence="6">
    <location>
        <begin position="1"/>
        <end position="10"/>
    </location>
</feature>
<dbReference type="Gene3D" id="1.25.40.180">
    <property type="match status" value="1"/>
</dbReference>
<gene>
    <name evidence="8" type="ORF">AKO1_001663</name>
</gene>
<dbReference type="GO" id="GO:0003723">
    <property type="term" value="F:RNA binding"/>
    <property type="evidence" value="ECO:0007669"/>
    <property type="project" value="InterPro"/>
</dbReference>
<dbReference type="PROSITE" id="PS51366">
    <property type="entry name" value="MI"/>
    <property type="match status" value="1"/>
</dbReference>
<evidence type="ECO:0000313" key="8">
    <source>
        <dbReference type="EMBL" id="KAL0481023.1"/>
    </source>
</evidence>
<comment type="caution">
    <text evidence="8">The sequence shown here is derived from an EMBL/GenBank/DDBJ whole genome shotgun (WGS) entry which is preliminary data.</text>
</comment>
<keyword evidence="5" id="KW-0539">Nucleus</keyword>
<comment type="subcellular location">
    <subcellularLocation>
        <location evidence="1">Nucleus</location>
    </subcellularLocation>
</comment>
<evidence type="ECO:0000256" key="3">
    <source>
        <dbReference type="ARBA" id="ARBA00022664"/>
    </source>
</evidence>
<dbReference type="PANTHER" id="PTHR18034:SF3">
    <property type="entry name" value="PRE-MRNA-SPLICING FACTOR CWC22 HOMOLOG"/>
    <property type="match status" value="1"/>
</dbReference>
<feature type="compositionally biased region" description="Polar residues" evidence="6">
    <location>
        <begin position="432"/>
        <end position="451"/>
    </location>
</feature>
<feature type="compositionally biased region" description="Basic and acidic residues" evidence="6">
    <location>
        <begin position="11"/>
        <end position="69"/>
    </location>
</feature>
<dbReference type="Pfam" id="PF02847">
    <property type="entry name" value="MA3"/>
    <property type="match status" value="1"/>
</dbReference>
<dbReference type="GO" id="GO:0000398">
    <property type="term" value="P:mRNA splicing, via spliceosome"/>
    <property type="evidence" value="ECO:0007669"/>
    <property type="project" value="TreeGrafter"/>
</dbReference>
<evidence type="ECO:0000313" key="9">
    <source>
        <dbReference type="Proteomes" id="UP001431209"/>
    </source>
</evidence>
<feature type="compositionally biased region" description="Acidic residues" evidence="6">
    <location>
        <begin position="412"/>
        <end position="431"/>
    </location>
</feature>
<protein>
    <submittedName>
        <fullName evidence="8">Pre-mRNA-splicing factor</fullName>
    </submittedName>
</protein>
<dbReference type="SMART" id="SM00544">
    <property type="entry name" value="MA3"/>
    <property type="match status" value="1"/>
</dbReference>
<feature type="domain" description="MI" evidence="7">
    <location>
        <begin position="455"/>
        <end position="572"/>
    </location>
</feature>
<sequence length="659" mass="76660">MSELEQGTQDAKQDVKEDKLTNDKTKSQDANIDRYSRSSRGDRYDDRRSRYSDRRHDSYRRDDRYDDRGSRKRSRPHDDDDYDDQDDYDEYDARERERRRQRQEHQPRVTKKATIAPEQLTPAQQLEKYKSTGIYMPPHKLKQLKQTVTDQKSDDYQRLYWDTLKKSINGIVNKVNAANIKNIIPELFNENLIRGRGLFVRSIMKAQAASPEQFTRVYAALICVVNSSMPEIGQLALIRLIVSFRRAYRRNDKAKCISTCMFMAHLVNQQVASEVLAGEILGLLLSTPTDDSVEMSVSLIKACGASLLNNAPKILHAVFERLRSVLHEGTIDKRIQYMIEALFAIRKTEFNQHPSITQELDLIEEQDRITHELELDDDTLDAQDRLDYYHFDEEFEQNEKTYHVVKNKILGNDDDDDQQEEEEEEEEDDDQGASSLANDASSSQIQASTEAQSAEMKKTIYLTIMSSMSHEETVHKLIKNGLVQQGKEMELCSMIIECCAQERTYIRYYGLVSAQLCKLQRSFQDTFAECFKLQYDTIHRLETNRSRNVAKLFGHLFVVDAITWSVFETVHINGQETSSSSRIFIKILFQEMCEQLGQDKLVQKLMHDDYMKPYYKNMFPCDNAKNTAYAINFWTSIELGRLTDEMRSVLKSIPKVQSY</sequence>
<dbReference type="InterPro" id="IPR003890">
    <property type="entry name" value="MIF4G-like_typ-3"/>
</dbReference>
<feature type="compositionally biased region" description="Acidic residues" evidence="6">
    <location>
        <begin position="79"/>
        <end position="90"/>
    </location>
</feature>
<evidence type="ECO:0000256" key="4">
    <source>
        <dbReference type="ARBA" id="ARBA00023187"/>
    </source>
</evidence>
<dbReference type="FunFam" id="1.25.40.180:FF:000004">
    <property type="entry name" value="pre-mRNA-splicing factor CWC22 homolog"/>
    <property type="match status" value="1"/>
</dbReference>
<keyword evidence="4" id="KW-0508">mRNA splicing</keyword>
<dbReference type="Pfam" id="PF02854">
    <property type="entry name" value="MIF4G"/>
    <property type="match status" value="1"/>
</dbReference>
<keyword evidence="3" id="KW-0507">mRNA processing</keyword>
<evidence type="ECO:0000256" key="5">
    <source>
        <dbReference type="ARBA" id="ARBA00023242"/>
    </source>
</evidence>
<evidence type="ECO:0000256" key="2">
    <source>
        <dbReference type="ARBA" id="ARBA00006856"/>
    </source>
</evidence>
<dbReference type="Proteomes" id="UP001431209">
    <property type="component" value="Unassembled WGS sequence"/>
</dbReference>